<dbReference type="GO" id="GO:0003723">
    <property type="term" value="F:RNA binding"/>
    <property type="evidence" value="ECO:0007669"/>
    <property type="project" value="UniProtKB-UniRule"/>
</dbReference>
<dbReference type="AlphaFoldDB" id="A0A8W8I4J7"/>
<dbReference type="PANTHER" id="PTHR15341">
    <property type="entry name" value="SUN-COR STEROID HORMONE RECEPTOR CO-REPRESSOR"/>
    <property type="match status" value="1"/>
</dbReference>
<feature type="compositionally biased region" description="Polar residues" evidence="8">
    <location>
        <begin position="138"/>
        <end position="153"/>
    </location>
</feature>
<dbReference type="Pfam" id="PF04000">
    <property type="entry name" value="Sas10_Utp3"/>
    <property type="match status" value="1"/>
</dbReference>
<feature type="region of interest" description="Disordered" evidence="8">
    <location>
        <begin position="128"/>
        <end position="172"/>
    </location>
</feature>
<evidence type="ECO:0000256" key="3">
    <source>
        <dbReference type="ARBA" id="ARBA00015212"/>
    </source>
</evidence>
<evidence type="ECO:0000256" key="5">
    <source>
        <dbReference type="ARBA" id="ARBA00022884"/>
    </source>
</evidence>
<dbReference type="GO" id="GO:0003677">
    <property type="term" value="F:DNA binding"/>
    <property type="evidence" value="ECO:0007669"/>
    <property type="project" value="UniProtKB-KW"/>
</dbReference>
<keyword evidence="7" id="KW-0238">DNA-binding</keyword>
<dbReference type="OMA" id="KLMSMPR"/>
<dbReference type="GO" id="GO:0000178">
    <property type="term" value="C:exosome (RNase complex)"/>
    <property type="evidence" value="ECO:0007669"/>
    <property type="project" value="TreeGrafter"/>
</dbReference>
<dbReference type="GO" id="GO:0000460">
    <property type="term" value="P:maturation of 5.8S rRNA"/>
    <property type="evidence" value="ECO:0007669"/>
    <property type="project" value="TreeGrafter"/>
</dbReference>
<evidence type="ECO:0000256" key="4">
    <source>
        <dbReference type="ARBA" id="ARBA00022552"/>
    </source>
</evidence>
<accession>A0A8W8I4J7</accession>
<name>A0A8W8I4J7_MAGGI</name>
<evidence type="ECO:0000256" key="6">
    <source>
        <dbReference type="ARBA" id="ARBA00023242"/>
    </source>
</evidence>
<comment type="subunit">
    <text evidence="7">Monomer and homodimer.</text>
</comment>
<keyword evidence="6 7" id="KW-0539">Nucleus</keyword>
<protein>
    <recommendedName>
        <fullName evidence="3 7">Nuclear nucleic acid-binding protein C1D</fullName>
    </recommendedName>
</protein>
<evidence type="ECO:0000256" key="8">
    <source>
        <dbReference type="SAM" id="MobiDB-lite"/>
    </source>
</evidence>
<comment type="function">
    <text evidence="7">Plays a role in the recruitment of the exosome to pre-rRNA to mediate the 3'-5' end processing of the 5.8S rRNA.</text>
</comment>
<keyword evidence="5 7" id="KW-0694">RNA-binding</keyword>
<evidence type="ECO:0000313" key="10">
    <source>
        <dbReference type="Proteomes" id="UP000005408"/>
    </source>
</evidence>
<keyword evidence="10" id="KW-1185">Reference proteome</keyword>
<proteinExistence type="inferred from homology"/>
<keyword evidence="4 7" id="KW-0698">rRNA processing</keyword>
<dbReference type="GO" id="GO:0005737">
    <property type="term" value="C:cytoplasm"/>
    <property type="evidence" value="ECO:0007669"/>
    <property type="project" value="UniProtKB-SubCell"/>
</dbReference>
<dbReference type="PANTHER" id="PTHR15341:SF3">
    <property type="entry name" value="NUCLEAR NUCLEIC ACID-BINDING PROTEIN C1D"/>
    <property type="match status" value="1"/>
</dbReference>
<comment type="subcellular location">
    <subcellularLocation>
        <location evidence="7">Cytoplasm</location>
    </subcellularLocation>
    <subcellularLocation>
        <location evidence="7">Nucleus</location>
        <location evidence="7">Nucleolus</location>
    </subcellularLocation>
    <subcellularLocation>
        <location evidence="1 7">Nucleus</location>
    </subcellularLocation>
</comment>
<reference evidence="9" key="1">
    <citation type="submission" date="2022-08" db="UniProtKB">
        <authorList>
            <consortium name="EnsemblMetazoa"/>
        </authorList>
    </citation>
    <scope>IDENTIFICATION</scope>
    <source>
        <strain evidence="9">05x7-T-G4-1.051#20</strain>
    </source>
</reference>
<evidence type="ECO:0000256" key="2">
    <source>
        <dbReference type="ARBA" id="ARBA00009154"/>
    </source>
</evidence>
<dbReference type="GO" id="GO:0005730">
    <property type="term" value="C:nucleolus"/>
    <property type="evidence" value="ECO:0007669"/>
    <property type="project" value="UniProtKB-SubCell"/>
</dbReference>
<dbReference type="GO" id="GO:0010468">
    <property type="term" value="P:regulation of gene expression"/>
    <property type="evidence" value="ECO:0007669"/>
    <property type="project" value="TreeGrafter"/>
</dbReference>
<comment type="similarity">
    <text evidence="2 7">Belongs to the C1D family.</text>
</comment>
<keyword evidence="7" id="KW-0963">Cytoplasm</keyword>
<dbReference type="EnsemblMetazoa" id="G12298.3">
    <property type="protein sequence ID" value="G12298.3:cds"/>
    <property type="gene ID" value="G12298"/>
</dbReference>
<evidence type="ECO:0000256" key="1">
    <source>
        <dbReference type="ARBA" id="ARBA00004123"/>
    </source>
</evidence>
<dbReference type="Proteomes" id="UP000005408">
    <property type="component" value="Unassembled WGS sequence"/>
</dbReference>
<evidence type="ECO:0000256" key="7">
    <source>
        <dbReference type="RuleBase" id="RU368003"/>
    </source>
</evidence>
<evidence type="ECO:0000313" key="9">
    <source>
        <dbReference type="EnsemblMetazoa" id="G12298.1:cds"/>
    </source>
</evidence>
<dbReference type="OrthoDB" id="1421013at2759"/>
<sequence>MATNKKTANIPDEIKEKLASLDTALAQIETVFQPLLRTSQSELYEKLDAMDKAKLELAGVYTINSLFWTYLNICGVNPKEHGVKQELDRIKSYMDRAKNIQDLAKAPKIDKAASKRFVKSALWKAAQKQASEADKQGETTPSTDKTEAPSTSKADTDDSKNTEPPSKKRRKR</sequence>
<dbReference type="EnsemblMetazoa" id="G12298.1">
    <property type="protein sequence ID" value="G12298.1:cds"/>
    <property type="gene ID" value="G12298"/>
</dbReference>
<dbReference type="InterPro" id="IPR011082">
    <property type="entry name" value="Exosome-assoc_fac/DNA_repair"/>
</dbReference>
<dbReference type="EnsemblMetazoa" id="G12298.2">
    <property type="protein sequence ID" value="G12298.2:cds"/>
    <property type="gene ID" value="G12298"/>
</dbReference>
<dbReference type="InterPro" id="IPR007146">
    <property type="entry name" value="Sas10/Utp3/C1D"/>
</dbReference>
<organism evidence="9 10">
    <name type="scientific">Magallana gigas</name>
    <name type="common">Pacific oyster</name>
    <name type="synonym">Crassostrea gigas</name>
    <dbReference type="NCBI Taxonomy" id="29159"/>
    <lineage>
        <taxon>Eukaryota</taxon>
        <taxon>Metazoa</taxon>
        <taxon>Spiralia</taxon>
        <taxon>Lophotrochozoa</taxon>
        <taxon>Mollusca</taxon>
        <taxon>Bivalvia</taxon>
        <taxon>Autobranchia</taxon>
        <taxon>Pteriomorphia</taxon>
        <taxon>Ostreida</taxon>
        <taxon>Ostreoidea</taxon>
        <taxon>Ostreidae</taxon>
        <taxon>Magallana</taxon>
    </lineage>
</organism>